<sequence length="65" mass="7382">MALDHNGEHLIESFPDPDEATEFAEGFRIAYREVFAQDIARRRNAAHRQCGQVRLWCVEDHGGAA</sequence>
<accession>A0A9E6R5F2</accession>
<name>A0A9E6R5F2_9HYPH</name>
<protein>
    <submittedName>
        <fullName evidence="1">Uncharacterized protein</fullName>
    </submittedName>
</protein>
<dbReference type="Proteomes" id="UP000825701">
    <property type="component" value="Chromosome"/>
</dbReference>
<keyword evidence="2" id="KW-1185">Reference proteome</keyword>
<evidence type="ECO:0000313" key="2">
    <source>
        <dbReference type="Proteomes" id="UP000825701"/>
    </source>
</evidence>
<dbReference type="KEGG" id="cmet:K6K41_15995"/>
<gene>
    <name evidence="1" type="ORF">K6K41_15995</name>
</gene>
<dbReference type="RefSeq" id="WP_261401469.1">
    <property type="nucleotide sequence ID" value="NZ_CP081869.1"/>
</dbReference>
<reference evidence="1" key="1">
    <citation type="submission" date="2021-08" db="EMBL/GenBank/DDBJ databases">
        <authorList>
            <person name="Zhang H."/>
            <person name="Xu M."/>
            <person name="Yu Z."/>
            <person name="Yang L."/>
            <person name="Cai Y."/>
        </authorList>
    </citation>
    <scope>NUCLEOTIDE SEQUENCE</scope>
    <source>
        <strain evidence="1">CHL1</strain>
    </source>
</reference>
<organism evidence="1 2">
    <name type="scientific">Chenggangzhangella methanolivorans</name>
    <dbReference type="NCBI Taxonomy" id="1437009"/>
    <lineage>
        <taxon>Bacteria</taxon>
        <taxon>Pseudomonadati</taxon>
        <taxon>Pseudomonadota</taxon>
        <taxon>Alphaproteobacteria</taxon>
        <taxon>Hyphomicrobiales</taxon>
        <taxon>Methylopilaceae</taxon>
        <taxon>Chenggangzhangella</taxon>
    </lineage>
</organism>
<dbReference type="EMBL" id="CP081869">
    <property type="protein sequence ID" value="QZN98537.1"/>
    <property type="molecule type" value="Genomic_DNA"/>
</dbReference>
<dbReference type="AlphaFoldDB" id="A0A9E6R5F2"/>
<proteinExistence type="predicted"/>
<evidence type="ECO:0000313" key="1">
    <source>
        <dbReference type="EMBL" id="QZN98537.1"/>
    </source>
</evidence>